<name>A0A091BGH1_9GAMM</name>
<organism evidence="3 4">
    <name type="scientific">Arenimonas composti TR7-09 = DSM 18010</name>
    <dbReference type="NCBI Taxonomy" id="1121013"/>
    <lineage>
        <taxon>Bacteria</taxon>
        <taxon>Pseudomonadati</taxon>
        <taxon>Pseudomonadota</taxon>
        <taxon>Gammaproteobacteria</taxon>
        <taxon>Lysobacterales</taxon>
        <taxon>Lysobacteraceae</taxon>
        <taxon>Arenimonas</taxon>
    </lineage>
</organism>
<evidence type="ECO:0000256" key="1">
    <source>
        <dbReference type="SAM" id="MobiDB-lite"/>
    </source>
</evidence>
<gene>
    <name evidence="3" type="ORF">P873_05610</name>
</gene>
<keyword evidence="4" id="KW-1185">Reference proteome</keyword>
<dbReference type="OrthoDB" id="6028255at2"/>
<dbReference type="PANTHER" id="PTHR38043">
    <property type="entry name" value="PROTEIN HEMX"/>
    <property type="match status" value="1"/>
</dbReference>
<dbReference type="InterPro" id="IPR007470">
    <property type="entry name" value="HemX"/>
</dbReference>
<keyword evidence="2" id="KW-0472">Membrane</keyword>
<dbReference type="eggNOG" id="COG2959">
    <property type="taxonomic scope" value="Bacteria"/>
</dbReference>
<dbReference type="STRING" id="1121013.GCA_000426365_02211"/>
<sequence>MDTVPDDSTDSPSPRRRGRGGRLLLLAVVIAAAAAGAWWWKQQTPEPVADPALSPEALDARLIDAEQAVTRLRSRQSVLEQKIDDTASRTTLLRDEMLGLGQRAAILEDNLRELAAQSRDGRETLRLDEVELLLGLAQARLRIAGDIEGAIRATALAREAMTSLTAPRYISLRQTIGQELAALQALPADPRRQAAGVLDALQATLPQLVSRGPGEGTVSDPDASAWQRLVDAVVQVRPSGPQDLVAPGDRATGEATLALELALARTALDRGDASTFRAGLARVEDWLVRLYADEPRRQALQKQLAELRALSLQPALPGLGAALEQVRALRGTSPGVDPLRAAAATADAPTAPAPEALPPPIAPPDTGAGADAPTEPQVEQ</sequence>
<dbReference type="Pfam" id="PF04375">
    <property type="entry name" value="HemX"/>
    <property type="match status" value="2"/>
</dbReference>
<feature type="region of interest" description="Disordered" evidence="1">
    <location>
        <begin position="339"/>
        <end position="380"/>
    </location>
</feature>
<dbReference type="PANTHER" id="PTHR38043:SF1">
    <property type="entry name" value="PROTEIN HEMX"/>
    <property type="match status" value="1"/>
</dbReference>
<feature type="compositionally biased region" description="Low complexity" evidence="1">
    <location>
        <begin position="364"/>
        <end position="374"/>
    </location>
</feature>
<accession>A0A091BGH1</accession>
<feature type="transmembrane region" description="Helical" evidence="2">
    <location>
        <begin position="23"/>
        <end position="40"/>
    </location>
</feature>
<comment type="caution">
    <text evidence="3">The sequence shown here is derived from an EMBL/GenBank/DDBJ whole genome shotgun (WGS) entry which is preliminary data.</text>
</comment>
<feature type="compositionally biased region" description="Pro residues" evidence="1">
    <location>
        <begin position="351"/>
        <end position="363"/>
    </location>
</feature>
<proteinExistence type="predicted"/>
<feature type="compositionally biased region" description="Low complexity" evidence="1">
    <location>
        <begin position="339"/>
        <end position="350"/>
    </location>
</feature>
<evidence type="ECO:0000313" key="3">
    <source>
        <dbReference type="EMBL" id="KFN50637.1"/>
    </source>
</evidence>
<evidence type="ECO:0000313" key="4">
    <source>
        <dbReference type="Proteomes" id="UP000029391"/>
    </source>
</evidence>
<evidence type="ECO:0008006" key="5">
    <source>
        <dbReference type="Google" id="ProtNLM"/>
    </source>
</evidence>
<evidence type="ECO:0000256" key="2">
    <source>
        <dbReference type="SAM" id="Phobius"/>
    </source>
</evidence>
<keyword evidence="2" id="KW-0812">Transmembrane</keyword>
<keyword evidence="2" id="KW-1133">Transmembrane helix</keyword>
<dbReference type="EMBL" id="AWXU01000017">
    <property type="protein sequence ID" value="KFN50637.1"/>
    <property type="molecule type" value="Genomic_DNA"/>
</dbReference>
<reference evidence="3 4" key="1">
    <citation type="submission" date="2013-09" db="EMBL/GenBank/DDBJ databases">
        <title>Genome sequencing of Arenimonas composti.</title>
        <authorList>
            <person name="Chen F."/>
            <person name="Wang G."/>
        </authorList>
    </citation>
    <scope>NUCLEOTIDE SEQUENCE [LARGE SCALE GENOMIC DNA]</scope>
    <source>
        <strain evidence="3 4">TR7-09</strain>
    </source>
</reference>
<protein>
    <recommendedName>
        <fullName evidence="5">Uroporphyrin-3 C-methyltransferase</fullName>
    </recommendedName>
</protein>
<dbReference type="AlphaFoldDB" id="A0A091BGH1"/>
<dbReference type="Proteomes" id="UP000029391">
    <property type="component" value="Unassembled WGS sequence"/>
</dbReference>